<dbReference type="Proteomes" id="UP000656274">
    <property type="component" value="Unassembled WGS sequence"/>
</dbReference>
<comment type="caution">
    <text evidence="1">The sequence shown here is derived from an EMBL/GenBank/DDBJ whole genome shotgun (WGS) entry which is preliminary data.</text>
</comment>
<proteinExistence type="predicted"/>
<protein>
    <submittedName>
        <fullName evidence="1">Uncharacterized protein</fullName>
    </submittedName>
</protein>
<name>A0ABR9WSY3_9FLAO</name>
<evidence type="ECO:0000313" key="1">
    <source>
        <dbReference type="EMBL" id="MBE9575996.1"/>
    </source>
</evidence>
<sequence length="116" mass="14184">MSLEKLLNIPKELNSKPNISVYNLVKECYFDDFSELLVYEYLIKNDSTHKSWLLFCEDKRTDEGWVIEKNFFFYNVYHLNNRNSKSNFKRFTNKDKAFSYYIYNEIISIYENKQLK</sequence>
<accession>A0ABR9WSY3</accession>
<dbReference type="RefSeq" id="WP_194094079.1">
    <property type="nucleotide sequence ID" value="NZ_JADFTZ010000001.1"/>
</dbReference>
<keyword evidence="2" id="KW-1185">Reference proteome</keyword>
<gene>
    <name evidence="1" type="ORF">IM755_04670</name>
</gene>
<evidence type="ECO:0000313" key="2">
    <source>
        <dbReference type="Proteomes" id="UP000656274"/>
    </source>
</evidence>
<organism evidence="1 2">
    <name type="scientific">Flavobacterium proteolyticum</name>
    <dbReference type="NCBI Taxonomy" id="2911683"/>
    <lineage>
        <taxon>Bacteria</taxon>
        <taxon>Pseudomonadati</taxon>
        <taxon>Bacteroidota</taxon>
        <taxon>Flavobacteriia</taxon>
        <taxon>Flavobacteriales</taxon>
        <taxon>Flavobacteriaceae</taxon>
        <taxon>Flavobacterium</taxon>
    </lineage>
</organism>
<dbReference type="EMBL" id="JADFTZ010000001">
    <property type="protein sequence ID" value="MBE9575996.1"/>
    <property type="molecule type" value="Genomic_DNA"/>
</dbReference>
<reference evidence="1 2" key="1">
    <citation type="submission" date="2020-10" db="EMBL/GenBank/DDBJ databases">
        <title>The genome sequence of Flavobacterium aquaticum 1Y8A.</title>
        <authorList>
            <person name="Liu Y."/>
        </authorList>
    </citation>
    <scope>NUCLEOTIDE SEQUENCE [LARGE SCALE GENOMIC DNA]</scope>
    <source>
        <strain evidence="1 2">1Y8A</strain>
    </source>
</reference>